<dbReference type="AlphaFoldDB" id="A0A2P2M8Z6"/>
<sequence>MLQLCFRWQSAFLQQSVVSFKRFSPLFFPFWPQCLFIFHNSACD</sequence>
<accession>A0A2P2M8Z6</accession>
<name>A0A2P2M8Z6_RHIMU</name>
<dbReference type="EMBL" id="GGEC01046207">
    <property type="protein sequence ID" value="MBX26691.1"/>
    <property type="molecule type" value="Transcribed_RNA"/>
</dbReference>
<organism evidence="1">
    <name type="scientific">Rhizophora mucronata</name>
    <name type="common">Asiatic mangrove</name>
    <dbReference type="NCBI Taxonomy" id="61149"/>
    <lineage>
        <taxon>Eukaryota</taxon>
        <taxon>Viridiplantae</taxon>
        <taxon>Streptophyta</taxon>
        <taxon>Embryophyta</taxon>
        <taxon>Tracheophyta</taxon>
        <taxon>Spermatophyta</taxon>
        <taxon>Magnoliopsida</taxon>
        <taxon>eudicotyledons</taxon>
        <taxon>Gunneridae</taxon>
        <taxon>Pentapetalae</taxon>
        <taxon>rosids</taxon>
        <taxon>fabids</taxon>
        <taxon>Malpighiales</taxon>
        <taxon>Rhizophoraceae</taxon>
        <taxon>Rhizophora</taxon>
    </lineage>
</organism>
<evidence type="ECO:0000313" key="1">
    <source>
        <dbReference type="EMBL" id="MBX26691.1"/>
    </source>
</evidence>
<reference evidence="1" key="1">
    <citation type="submission" date="2018-02" db="EMBL/GenBank/DDBJ databases">
        <title>Rhizophora mucronata_Transcriptome.</title>
        <authorList>
            <person name="Meera S.P."/>
            <person name="Sreeshan A."/>
            <person name="Augustine A."/>
        </authorList>
    </citation>
    <scope>NUCLEOTIDE SEQUENCE</scope>
    <source>
        <tissue evidence="1">Leaf</tissue>
    </source>
</reference>
<protein>
    <submittedName>
        <fullName evidence="1">Uncharacterized protein</fullName>
    </submittedName>
</protein>
<proteinExistence type="predicted"/>